<comment type="caution">
    <text evidence="1">The sequence shown here is derived from an EMBL/GenBank/DDBJ whole genome shotgun (WGS) entry which is preliminary data.</text>
</comment>
<organism evidence="1 2">
    <name type="scientific">Rheinheimera maricola</name>
    <dbReference type="NCBI Taxonomy" id="2793282"/>
    <lineage>
        <taxon>Bacteria</taxon>
        <taxon>Pseudomonadati</taxon>
        <taxon>Pseudomonadota</taxon>
        <taxon>Gammaproteobacteria</taxon>
        <taxon>Chromatiales</taxon>
        <taxon>Chromatiaceae</taxon>
        <taxon>Rheinheimera</taxon>
    </lineage>
</organism>
<reference evidence="1 2" key="1">
    <citation type="submission" date="2020-12" db="EMBL/GenBank/DDBJ databases">
        <authorList>
            <person name="Ruan W."/>
            <person name="Khan S.A."/>
            <person name="Jeon C.O."/>
        </authorList>
    </citation>
    <scope>NUCLEOTIDE SEQUENCE [LARGE SCALE GENOMIC DNA]</scope>
    <source>
        <strain evidence="1 2">MA-13</strain>
    </source>
</reference>
<sequence>MMSNLILQQTGFYSMPSGKLFVRIDKAPVTVSAVVILPPFAEEMNKSRHLLSTVMRRLAANGLSCYMLDNYGTGDSEGDLDDATTAIWRADLQKLLATLASEGYGKVSFVAIRFGALQLFDLLNQATLPLPVEQIVFWQPIFDIAKFWQQFSRIKVAEIMASGSKSSQKELEQQLLAGQCIEIAGYPISPAFYHSLQLMNTALPALLSDITLSWFETSQLDTIALPVQKMLQQLQQQTKINFVPLKTEPYWQTTELASADELIAATVRQLSGDSV</sequence>
<evidence type="ECO:0000313" key="1">
    <source>
        <dbReference type="EMBL" id="MBZ9611735.1"/>
    </source>
</evidence>
<dbReference type="Proteomes" id="UP000663814">
    <property type="component" value="Unassembled WGS sequence"/>
</dbReference>
<keyword evidence="1" id="KW-0808">Transferase</keyword>
<name>A0ABS7X992_9GAMM</name>
<dbReference type="Gene3D" id="3.40.50.1820">
    <property type="entry name" value="alpha/beta hydrolase"/>
    <property type="match status" value="1"/>
</dbReference>
<proteinExistence type="predicted"/>
<dbReference type="InterPro" id="IPR029058">
    <property type="entry name" value="AB_hydrolase_fold"/>
</dbReference>
<evidence type="ECO:0000313" key="2">
    <source>
        <dbReference type="Proteomes" id="UP000663814"/>
    </source>
</evidence>
<dbReference type="EMBL" id="JAERPS020000003">
    <property type="protein sequence ID" value="MBZ9611735.1"/>
    <property type="molecule type" value="Genomic_DNA"/>
</dbReference>
<gene>
    <name evidence="1" type="ORF">I4W93_009005</name>
</gene>
<dbReference type="RefSeq" id="WP_205311252.1">
    <property type="nucleotide sequence ID" value="NZ_JAERPS020000003.1"/>
</dbReference>
<accession>A0ABS7X992</accession>
<dbReference type="GO" id="GO:0016740">
    <property type="term" value="F:transferase activity"/>
    <property type="evidence" value="ECO:0007669"/>
    <property type="project" value="UniProtKB-KW"/>
</dbReference>
<reference evidence="1 2" key="2">
    <citation type="submission" date="2021-08" db="EMBL/GenBank/DDBJ databases">
        <title>Rheinheimera aquimaris sp. nov., isolated from seawater of the East Sea in Korea.</title>
        <authorList>
            <person name="Kim K.H."/>
            <person name="Wenting R."/>
            <person name="Kim K.R."/>
            <person name="Jeon C.O."/>
        </authorList>
    </citation>
    <scope>NUCLEOTIDE SEQUENCE [LARGE SCALE GENOMIC DNA]</scope>
    <source>
        <strain evidence="1 2">MA-13</strain>
    </source>
</reference>
<protein>
    <submittedName>
        <fullName evidence="1">Glycosyl transferase</fullName>
    </submittedName>
</protein>
<keyword evidence="2" id="KW-1185">Reference proteome</keyword>
<dbReference type="SUPFAM" id="SSF53474">
    <property type="entry name" value="alpha/beta-Hydrolases"/>
    <property type="match status" value="1"/>
</dbReference>